<keyword evidence="11" id="KW-0539">Nucleus</keyword>
<evidence type="ECO:0000256" key="4">
    <source>
        <dbReference type="ARBA" id="ARBA00022723"/>
    </source>
</evidence>
<dbReference type="STRING" id="334426.A0A0R3PE52"/>
<feature type="compositionally biased region" description="Polar residues" evidence="14">
    <location>
        <begin position="1"/>
        <end position="13"/>
    </location>
</feature>
<evidence type="ECO:0000256" key="11">
    <source>
        <dbReference type="ARBA" id="ARBA00023242"/>
    </source>
</evidence>
<dbReference type="GO" id="GO:0045944">
    <property type="term" value="P:positive regulation of transcription by RNA polymerase II"/>
    <property type="evidence" value="ECO:0007669"/>
    <property type="project" value="TreeGrafter"/>
</dbReference>
<dbReference type="Gene3D" id="1.20.920.10">
    <property type="entry name" value="Bromodomain-like"/>
    <property type="match status" value="1"/>
</dbReference>
<evidence type="ECO:0000256" key="14">
    <source>
        <dbReference type="SAM" id="MobiDB-lite"/>
    </source>
</evidence>
<feature type="compositionally biased region" description="Basic and acidic residues" evidence="14">
    <location>
        <begin position="637"/>
        <end position="648"/>
    </location>
</feature>
<dbReference type="GO" id="GO:0004402">
    <property type="term" value="F:histone acetyltransferase activity"/>
    <property type="evidence" value="ECO:0007669"/>
    <property type="project" value="InterPro"/>
</dbReference>
<evidence type="ECO:0000256" key="7">
    <source>
        <dbReference type="ARBA" id="ARBA00022853"/>
    </source>
</evidence>
<dbReference type="GO" id="GO:0031490">
    <property type="term" value="F:chromatin DNA binding"/>
    <property type="evidence" value="ECO:0007669"/>
    <property type="project" value="TreeGrafter"/>
</dbReference>
<evidence type="ECO:0000256" key="13">
    <source>
        <dbReference type="PROSITE-ProRule" id="PRU00035"/>
    </source>
</evidence>
<gene>
    <name evidence="17" type="ORF">ACOC_LOCUS2302</name>
</gene>
<dbReference type="Pfam" id="PF08214">
    <property type="entry name" value="HAT_KAT11"/>
    <property type="match status" value="1"/>
</dbReference>
<name>A0A0R3PE52_ANGCS</name>
<dbReference type="InterPro" id="IPR001487">
    <property type="entry name" value="Bromodomain"/>
</dbReference>
<dbReference type="OMA" id="NGWVHQI"/>
<evidence type="ECO:0000259" key="16">
    <source>
        <dbReference type="PROSITE" id="PS51727"/>
    </source>
</evidence>
<dbReference type="PANTHER" id="PTHR13808:SF1">
    <property type="entry name" value="HISTONE ACETYLTRANSFERASE"/>
    <property type="match status" value="1"/>
</dbReference>
<dbReference type="AlphaFoldDB" id="A0A0R3PE52"/>
<comment type="subcellular location">
    <subcellularLocation>
        <location evidence="1">Nucleus</location>
    </subcellularLocation>
</comment>
<dbReference type="Proteomes" id="UP000267027">
    <property type="component" value="Unassembled WGS sequence"/>
</dbReference>
<sequence>MDGPNASSRTARSTPLRAGLQEANTHEQQILHSQRPLNQHREPGAKWTGVSGGGRLWSPTSMARANPGALQGFSRRQSSSNRGSAVGTPLVEVEAVDTYHVIGPISCSTSVSSSNGLPWNATKSALPGPSSREPACALNSSRKTKATAKVLDSTTPAKKEVVERDPNPPPREDTILDGKLLSHYLRPVWDQINWTKEAVPFRMPVDPNLPSFRNYNRIIRHPMDLLTISLKLDNGLYKNPWELCDDMWLMFDNAWIYNAKKSKVYEDCTKTINGKSSQFIKRPVEFSYSSSPIVERRVCERNGSGYSTLGLLLFTKVIVYPTAIVLYEHTSQDDETGSKRYTYCLECFENLPPDGILLFESPNDQPNMAPKDKFVQMKNNAVKGFLKNKLPNNFDQHVVIIRTLSIKEKEVKVKPLMKARYGPQGFPDHFSCRRKAIFAFETIDNVEVCFFGLYVQEYGTNCKQPNSRRVYISYLDSVNFFQPRELRSERYQEILLGYLDYIKQLGYKMAHIWACPPSDGVDYIFNCHPPEQKMPKPKRLREWYKKMLEKGVAEKTIVEFKDIYKQACDGNFTTPMSLPYFEGDFWPHVIEDCIREVSDENARRREEVSEADEGDTFQSVESRRKKRPSNKTNALEKNSKTNEKNDGSSFDREVAAKLCSELEKHKEAFFTIRLVTHQSALLLPDIVDPDPPVASDMMDDRNTFLERARVEHWEFSSLRRAKFSTMALCRVLHESDAYRNMGYARNKCSSSTAKWHCTTCDDFDLCDMCRERVLHEHPMNGSKTFIGADSGDPDGTKHSEKFWSVFFARMPVQRHALLSFTFPHI</sequence>
<evidence type="ECO:0000313" key="17">
    <source>
        <dbReference type="EMBL" id="VDM53887.1"/>
    </source>
</evidence>
<evidence type="ECO:0000256" key="6">
    <source>
        <dbReference type="ARBA" id="ARBA00022833"/>
    </source>
</evidence>
<dbReference type="InterPro" id="IPR000433">
    <property type="entry name" value="Znf_ZZ"/>
</dbReference>
<dbReference type="Pfam" id="PF00569">
    <property type="entry name" value="ZZ"/>
    <property type="match status" value="1"/>
</dbReference>
<dbReference type="GO" id="GO:0008270">
    <property type="term" value="F:zinc ion binding"/>
    <property type="evidence" value="ECO:0007669"/>
    <property type="project" value="UniProtKB-KW"/>
</dbReference>
<dbReference type="EC" id="2.3.1.48" evidence="2"/>
<dbReference type="Pfam" id="PF00439">
    <property type="entry name" value="Bromodomain"/>
    <property type="match status" value="1"/>
</dbReference>
<dbReference type="Gene3D" id="3.30.60.90">
    <property type="match status" value="1"/>
</dbReference>
<evidence type="ECO:0000256" key="5">
    <source>
        <dbReference type="ARBA" id="ARBA00022771"/>
    </source>
</evidence>
<keyword evidence="7" id="KW-0156">Chromatin regulator</keyword>
<dbReference type="PRINTS" id="PR00503">
    <property type="entry name" value="BROMODOMAIN"/>
</dbReference>
<evidence type="ECO:0000256" key="9">
    <source>
        <dbReference type="ARBA" id="ARBA00023117"/>
    </source>
</evidence>
<dbReference type="GO" id="GO:0005667">
    <property type="term" value="C:transcription regulator complex"/>
    <property type="evidence" value="ECO:0007669"/>
    <property type="project" value="TreeGrafter"/>
</dbReference>
<feature type="domain" description="Bromo" evidence="15">
    <location>
        <begin position="193"/>
        <end position="265"/>
    </location>
</feature>
<dbReference type="PANTHER" id="PTHR13808">
    <property type="entry name" value="CBP/P300-RELATED"/>
    <property type="match status" value="1"/>
</dbReference>
<dbReference type="InterPro" id="IPR043145">
    <property type="entry name" value="Znf_ZZ_sf"/>
</dbReference>
<dbReference type="SMART" id="SM01250">
    <property type="entry name" value="KAT11"/>
    <property type="match status" value="1"/>
</dbReference>
<evidence type="ECO:0000256" key="2">
    <source>
        <dbReference type="ARBA" id="ARBA00013184"/>
    </source>
</evidence>
<evidence type="ECO:0000256" key="3">
    <source>
        <dbReference type="ARBA" id="ARBA00022679"/>
    </source>
</evidence>
<dbReference type="PROSITE" id="PS50014">
    <property type="entry name" value="BROMODOMAIN_2"/>
    <property type="match status" value="1"/>
</dbReference>
<evidence type="ECO:0000313" key="18">
    <source>
        <dbReference type="Proteomes" id="UP000267027"/>
    </source>
</evidence>
<dbReference type="PROSITE" id="PS51727">
    <property type="entry name" value="CBP_P300_HAT"/>
    <property type="match status" value="1"/>
</dbReference>
<feature type="region of interest" description="Disordered" evidence="14">
    <location>
        <begin position="1"/>
        <end position="51"/>
    </location>
</feature>
<dbReference type="SUPFAM" id="SSF57850">
    <property type="entry name" value="RING/U-box"/>
    <property type="match status" value="1"/>
</dbReference>
<feature type="region of interest" description="Disordered" evidence="14">
    <location>
        <begin position="601"/>
        <end position="648"/>
    </location>
</feature>
<keyword evidence="9 13" id="KW-0103">Bromodomain</keyword>
<reference evidence="19" key="1">
    <citation type="submission" date="2017-02" db="UniProtKB">
        <authorList>
            <consortium name="WormBaseParasite"/>
        </authorList>
    </citation>
    <scope>IDENTIFICATION</scope>
</reference>
<evidence type="ECO:0000256" key="1">
    <source>
        <dbReference type="ARBA" id="ARBA00004123"/>
    </source>
</evidence>
<dbReference type="InterPro" id="IPR036427">
    <property type="entry name" value="Bromodomain-like_sf"/>
</dbReference>
<dbReference type="WBParaSite" id="ACOC_0000230101-mRNA-1">
    <property type="protein sequence ID" value="ACOC_0000230101-mRNA-1"/>
    <property type="gene ID" value="ACOC_0000230101"/>
</dbReference>
<dbReference type="SMART" id="SM00297">
    <property type="entry name" value="BROMO"/>
    <property type="match status" value="1"/>
</dbReference>
<protein>
    <recommendedName>
        <fullName evidence="2">histone acetyltransferase</fullName>
        <ecNumber evidence="2">2.3.1.48</ecNumber>
    </recommendedName>
</protein>
<evidence type="ECO:0000256" key="8">
    <source>
        <dbReference type="ARBA" id="ARBA00023015"/>
    </source>
</evidence>
<evidence type="ECO:0000256" key="12">
    <source>
        <dbReference type="ARBA" id="ARBA00048017"/>
    </source>
</evidence>
<feature type="region of interest" description="Disordered" evidence="14">
    <location>
        <begin position="123"/>
        <end position="145"/>
    </location>
</feature>
<dbReference type="SUPFAM" id="SSF47370">
    <property type="entry name" value="Bromodomain"/>
    <property type="match status" value="1"/>
</dbReference>
<keyword evidence="8" id="KW-0805">Transcription regulation</keyword>
<dbReference type="EMBL" id="UYYA01000440">
    <property type="protein sequence ID" value="VDM53887.1"/>
    <property type="molecule type" value="Genomic_DNA"/>
</dbReference>
<keyword evidence="3" id="KW-0808">Transferase</keyword>
<dbReference type="GO" id="GO:0003713">
    <property type="term" value="F:transcription coactivator activity"/>
    <property type="evidence" value="ECO:0007669"/>
    <property type="project" value="TreeGrafter"/>
</dbReference>
<dbReference type="OrthoDB" id="899at2759"/>
<feature type="compositionally biased region" description="Polar residues" evidence="14">
    <location>
        <begin position="22"/>
        <end position="37"/>
    </location>
</feature>
<feature type="domain" description="CBP/p300-type HAT" evidence="16">
    <location>
        <begin position="371"/>
        <end position="737"/>
    </location>
</feature>
<keyword evidence="18" id="KW-1185">Reference proteome</keyword>
<keyword evidence="4" id="KW-0479">Metal-binding</keyword>
<proteinExistence type="predicted"/>
<organism evidence="19">
    <name type="scientific">Angiostrongylus costaricensis</name>
    <name type="common">Nematode worm</name>
    <dbReference type="NCBI Taxonomy" id="334426"/>
    <lineage>
        <taxon>Eukaryota</taxon>
        <taxon>Metazoa</taxon>
        <taxon>Ecdysozoa</taxon>
        <taxon>Nematoda</taxon>
        <taxon>Chromadorea</taxon>
        <taxon>Rhabditida</taxon>
        <taxon>Rhabditina</taxon>
        <taxon>Rhabditomorpha</taxon>
        <taxon>Strongyloidea</taxon>
        <taxon>Metastrongylidae</taxon>
        <taxon>Angiostrongylus</taxon>
    </lineage>
</organism>
<dbReference type="InterPro" id="IPR031162">
    <property type="entry name" value="CBP_P300_HAT"/>
</dbReference>
<keyword evidence="6" id="KW-0862">Zinc</keyword>
<dbReference type="GO" id="GO:0000123">
    <property type="term" value="C:histone acetyltransferase complex"/>
    <property type="evidence" value="ECO:0007669"/>
    <property type="project" value="TreeGrafter"/>
</dbReference>
<dbReference type="InterPro" id="IPR013178">
    <property type="entry name" value="Histone_AcTrfase_Rtt109/CBP"/>
</dbReference>
<comment type="catalytic activity">
    <reaction evidence="12">
        <text>L-lysyl-[protein] + acetyl-CoA = N(6)-acetyl-L-lysyl-[protein] + CoA + H(+)</text>
        <dbReference type="Rhea" id="RHEA:45948"/>
        <dbReference type="Rhea" id="RHEA-COMP:9752"/>
        <dbReference type="Rhea" id="RHEA-COMP:10731"/>
        <dbReference type="ChEBI" id="CHEBI:15378"/>
        <dbReference type="ChEBI" id="CHEBI:29969"/>
        <dbReference type="ChEBI" id="CHEBI:57287"/>
        <dbReference type="ChEBI" id="CHEBI:57288"/>
        <dbReference type="ChEBI" id="CHEBI:61930"/>
        <dbReference type="EC" id="2.3.1.48"/>
    </reaction>
</comment>
<evidence type="ECO:0000256" key="10">
    <source>
        <dbReference type="ARBA" id="ARBA00023163"/>
    </source>
</evidence>
<evidence type="ECO:0000313" key="19">
    <source>
        <dbReference type="WBParaSite" id="ACOC_0000230101-mRNA-1"/>
    </source>
</evidence>
<evidence type="ECO:0000259" key="15">
    <source>
        <dbReference type="PROSITE" id="PS50014"/>
    </source>
</evidence>
<reference evidence="17 18" key="2">
    <citation type="submission" date="2018-11" db="EMBL/GenBank/DDBJ databases">
        <authorList>
            <consortium name="Pathogen Informatics"/>
        </authorList>
    </citation>
    <scope>NUCLEOTIDE SEQUENCE [LARGE SCALE GENOMIC DNA]</scope>
    <source>
        <strain evidence="17 18">Costa Rica</strain>
    </source>
</reference>
<keyword evidence="10" id="KW-0804">Transcription</keyword>
<keyword evidence="5" id="KW-0863">Zinc-finger</keyword>
<accession>A0A0R3PE52</accession>
<dbReference type="GO" id="GO:0005634">
    <property type="term" value="C:nucleus"/>
    <property type="evidence" value="ECO:0007669"/>
    <property type="project" value="UniProtKB-SubCell"/>
</dbReference>